<proteinExistence type="predicted"/>
<name>A0ABN8N2H5_9CNID</name>
<comment type="caution">
    <text evidence="1">The sequence shown here is derived from an EMBL/GenBank/DDBJ whole genome shotgun (WGS) entry which is preliminary data.</text>
</comment>
<reference evidence="1 2" key="1">
    <citation type="submission" date="2022-05" db="EMBL/GenBank/DDBJ databases">
        <authorList>
            <consortium name="Genoscope - CEA"/>
            <person name="William W."/>
        </authorList>
    </citation>
    <scope>NUCLEOTIDE SEQUENCE [LARGE SCALE GENOMIC DNA]</scope>
</reference>
<protein>
    <submittedName>
        <fullName evidence="1">Uncharacterized protein</fullName>
    </submittedName>
</protein>
<evidence type="ECO:0000313" key="2">
    <source>
        <dbReference type="Proteomes" id="UP001159405"/>
    </source>
</evidence>
<gene>
    <name evidence="1" type="ORF">PLOB_00047782</name>
</gene>
<organism evidence="1 2">
    <name type="scientific">Porites lobata</name>
    <dbReference type="NCBI Taxonomy" id="104759"/>
    <lineage>
        <taxon>Eukaryota</taxon>
        <taxon>Metazoa</taxon>
        <taxon>Cnidaria</taxon>
        <taxon>Anthozoa</taxon>
        <taxon>Hexacorallia</taxon>
        <taxon>Scleractinia</taxon>
        <taxon>Fungiina</taxon>
        <taxon>Poritidae</taxon>
        <taxon>Porites</taxon>
    </lineage>
</organism>
<evidence type="ECO:0000313" key="1">
    <source>
        <dbReference type="EMBL" id="CAH3041539.1"/>
    </source>
</evidence>
<sequence length="61" mass="7190">MGYVKQDTWHVSKRIFWYMYLYHALLKSPPLLEQCVTEHASAMGLKVKGLTNSQFELREES</sequence>
<dbReference type="Proteomes" id="UP001159405">
    <property type="component" value="Unassembled WGS sequence"/>
</dbReference>
<accession>A0ABN8N2H5</accession>
<dbReference type="EMBL" id="CALNXK010000009">
    <property type="protein sequence ID" value="CAH3041539.1"/>
    <property type="molecule type" value="Genomic_DNA"/>
</dbReference>
<keyword evidence="2" id="KW-1185">Reference proteome</keyword>